<evidence type="ECO:0000256" key="2">
    <source>
        <dbReference type="HAMAP-Rule" id="MF_02128"/>
    </source>
</evidence>
<keyword evidence="2" id="KW-0067">ATP-binding</keyword>
<dbReference type="PANTHER" id="PTHR30270">
    <property type="entry name" value="THIAMINE-MONOPHOSPHATE KINASE"/>
    <property type="match status" value="1"/>
</dbReference>
<comment type="caution">
    <text evidence="5">The sequence shown here is derived from an EMBL/GenBank/DDBJ whole genome shotgun (WGS) entry which is preliminary data.</text>
</comment>
<sequence length="325" mass="33098">MSRRGEFGLIADLFAPLASSEPGALALTDDAAVLDLPAGYQLVTTVDAIVAGVHFLPDDPPETIARKLMRVNLSDLAAMGAKPRAAFLTCAFPKGLDDQWIEAFASGLAADVAAFAMPIAGGDTVSTPGPATFTLTALGLVPAGTAVLRSGARGGDLLAVTGTIGDGALGLLAARQADGSGGAHQAFLADRYRVPQPRLDVAAGLAGHMHACMDISDGLVQDLGHVCEVSGVGATVDMARVPLSAAAQAWLAEGRGSWEQIMTGGDDYELLMAFPASAAHIIAAWNASGGTPVTVIGTFTEGTGLHLTDPAGQAWTPVRTGFTHF</sequence>
<feature type="binding site" evidence="2">
    <location>
        <position position="216"/>
    </location>
    <ligand>
        <name>ATP</name>
        <dbReference type="ChEBI" id="CHEBI:30616"/>
    </ligand>
</feature>
<comment type="function">
    <text evidence="2">Catalyzes the ATP-dependent phosphorylation of thiamine-monophosphate (TMP) to form thiamine-pyrophosphate (TPP), the active form of vitamin B1.</text>
</comment>
<dbReference type="GO" id="GO:0009228">
    <property type="term" value="P:thiamine biosynthetic process"/>
    <property type="evidence" value="ECO:0007669"/>
    <property type="project" value="UniProtKB-KW"/>
</dbReference>
<keyword evidence="2 5" id="KW-0418">Kinase</keyword>
<comment type="pathway">
    <text evidence="2">Cofactor biosynthesis; thiamine diphosphate biosynthesis; thiamine diphosphate from thiamine phosphate: step 1/1.</text>
</comment>
<dbReference type="InterPro" id="IPR036921">
    <property type="entry name" value="PurM-like_N_sf"/>
</dbReference>
<dbReference type="AlphaFoldDB" id="A0A7X0DM96"/>
<feature type="binding site" evidence="2">
    <location>
        <position position="217"/>
    </location>
    <ligand>
        <name>Mg(2+)</name>
        <dbReference type="ChEBI" id="CHEBI:18420"/>
        <label>5</label>
    </ligand>
</feature>
<dbReference type="InterPro" id="IPR006283">
    <property type="entry name" value="ThiL-like"/>
</dbReference>
<feature type="binding site" evidence="2">
    <location>
        <position position="214"/>
    </location>
    <ligand>
        <name>Mg(2+)</name>
        <dbReference type="ChEBI" id="CHEBI:18420"/>
        <label>3</label>
    </ligand>
</feature>
<dbReference type="GO" id="GO:0005524">
    <property type="term" value="F:ATP binding"/>
    <property type="evidence" value="ECO:0007669"/>
    <property type="project" value="UniProtKB-UniRule"/>
</dbReference>
<evidence type="ECO:0000256" key="1">
    <source>
        <dbReference type="ARBA" id="ARBA00022977"/>
    </source>
</evidence>
<feature type="binding site" evidence="2">
    <location>
        <position position="47"/>
    </location>
    <ligand>
        <name>Mg(2+)</name>
        <dbReference type="ChEBI" id="CHEBI:18420"/>
        <label>1</label>
    </ligand>
</feature>
<feature type="binding site" evidence="2">
    <location>
        <position position="123"/>
    </location>
    <ligand>
        <name>Mg(2+)</name>
        <dbReference type="ChEBI" id="CHEBI:18420"/>
        <label>1</label>
    </ligand>
</feature>
<keyword evidence="2 5" id="KW-0808">Transferase</keyword>
<dbReference type="CDD" id="cd02194">
    <property type="entry name" value="ThiL"/>
    <property type="match status" value="1"/>
</dbReference>
<name>A0A7X0DM96_NOVIT</name>
<dbReference type="EMBL" id="JACIIX010000004">
    <property type="protein sequence ID" value="MBB6210064.1"/>
    <property type="molecule type" value="Genomic_DNA"/>
</dbReference>
<feature type="binding site" evidence="2">
    <location>
        <begin position="122"/>
        <end position="123"/>
    </location>
    <ligand>
        <name>ATP</name>
        <dbReference type="ChEBI" id="CHEBI:30616"/>
    </ligand>
</feature>
<gene>
    <name evidence="2" type="primary">thiL</name>
    <name evidence="5" type="ORF">FHS48_001474</name>
</gene>
<organism evidence="5 6">
    <name type="scientific">Novispirillum itersonii</name>
    <name type="common">Aquaspirillum itersonii</name>
    <dbReference type="NCBI Taxonomy" id="189"/>
    <lineage>
        <taxon>Bacteria</taxon>
        <taxon>Pseudomonadati</taxon>
        <taxon>Pseudomonadota</taxon>
        <taxon>Alphaproteobacteria</taxon>
        <taxon>Rhodospirillales</taxon>
        <taxon>Novispirillaceae</taxon>
        <taxon>Novispirillum</taxon>
    </lineage>
</organism>
<feature type="binding site" evidence="2">
    <location>
        <position position="30"/>
    </location>
    <ligand>
        <name>Mg(2+)</name>
        <dbReference type="ChEBI" id="CHEBI:18420"/>
        <label>4</label>
    </ligand>
</feature>
<dbReference type="InterPro" id="IPR016188">
    <property type="entry name" value="PurM-like_N"/>
</dbReference>
<dbReference type="SUPFAM" id="SSF55326">
    <property type="entry name" value="PurM N-terminal domain-like"/>
    <property type="match status" value="1"/>
</dbReference>
<dbReference type="InterPro" id="IPR010918">
    <property type="entry name" value="PurM-like_C_dom"/>
</dbReference>
<dbReference type="EC" id="2.7.4.16" evidence="2"/>
<feature type="binding site" evidence="2">
    <location>
        <position position="75"/>
    </location>
    <ligand>
        <name>Mg(2+)</name>
        <dbReference type="ChEBI" id="CHEBI:18420"/>
        <label>3</label>
    </ligand>
</feature>
<feature type="binding site" evidence="2">
    <location>
        <position position="75"/>
    </location>
    <ligand>
        <name>Mg(2+)</name>
        <dbReference type="ChEBI" id="CHEBI:18420"/>
        <label>4</label>
    </ligand>
</feature>
<feature type="domain" description="PurM-like C-terminal" evidence="4">
    <location>
        <begin position="155"/>
        <end position="307"/>
    </location>
</feature>
<dbReference type="UniPathway" id="UPA00060">
    <property type="reaction ID" value="UER00142"/>
</dbReference>
<keyword evidence="2" id="KW-0479">Metal-binding</keyword>
<dbReference type="SUPFAM" id="SSF56042">
    <property type="entry name" value="PurM C-terminal domain-like"/>
    <property type="match status" value="1"/>
</dbReference>
<feature type="domain" description="PurM-like N-terminal" evidence="3">
    <location>
        <begin position="29"/>
        <end position="141"/>
    </location>
</feature>
<dbReference type="InterPro" id="IPR036676">
    <property type="entry name" value="PurM-like_C_sf"/>
</dbReference>
<dbReference type="NCBIfam" id="TIGR01379">
    <property type="entry name" value="thiL"/>
    <property type="match status" value="1"/>
</dbReference>
<evidence type="ECO:0000313" key="6">
    <source>
        <dbReference type="Proteomes" id="UP000544872"/>
    </source>
</evidence>
<dbReference type="GO" id="GO:0000287">
    <property type="term" value="F:magnesium ion binding"/>
    <property type="evidence" value="ECO:0007669"/>
    <property type="project" value="UniProtKB-UniRule"/>
</dbReference>
<keyword evidence="6" id="KW-1185">Reference proteome</keyword>
<protein>
    <recommendedName>
        <fullName evidence="2">Thiamine-monophosphate kinase</fullName>
        <shortName evidence="2">TMP kinase</shortName>
        <shortName evidence="2">Thiamine-phosphate kinase</shortName>
        <ecNumber evidence="2">2.7.4.16</ecNumber>
    </recommendedName>
</protein>
<evidence type="ECO:0000259" key="3">
    <source>
        <dbReference type="Pfam" id="PF00586"/>
    </source>
</evidence>
<dbReference type="HAMAP" id="MF_02128">
    <property type="entry name" value="TMP_kinase"/>
    <property type="match status" value="1"/>
</dbReference>
<feature type="binding site" evidence="2">
    <location>
        <position position="47"/>
    </location>
    <ligand>
        <name>Mg(2+)</name>
        <dbReference type="ChEBI" id="CHEBI:18420"/>
        <label>2</label>
    </ligand>
</feature>
<dbReference type="Pfam" id="PF02769">
    <property type="entry name" value="AIRS_C"/>
    <property type="match status" value="1"/>
</dbReference>
<keyword evidence="1 2" id="KW-0784">Thiamine biosynthesis</keyword>
<dbReference type="PIRSF" id="PIRSF005303">
    <property type="entry name" value="Thiam_monoph_kin"/>
    <property type="match status" value="1"/>
</dbReference>
<proteinExistence type="inferred from homology"/>
<dbReference type="PANTHER" id="PTHR30270:SF0">
    <property type="entry name" value="THIAMINE-MONOPHOSPHATE KINASE"/>
    <property type="match status" value="1"/>
</dbReference>
<dbReference type="Gene3D" id="3.90.650.10">
    <property type="entry name" value="PurM-like C-terminal domain"/>
    <property type="match status" value="1"/>
</dbReference>
<dbReference type="Pfam" id="PF00586">
    <property type="entry name" value="AIRS"/>
    <property type="match status" value="1"/>
</dbReference>
<accession>A0A7X0DM96</accession>
<comment type="catalytic activity">
    <reaction evidence="2">
        <text>thiamine phosphate + ATP = thiamine diphosphate + ADP</text>
        <dbReference type="Rhea" id="RHEA:15913"/>
        <dbReference type="ChEBI" id="CHEBI:30616"/>
        <dbReference type="ChEBI" id="CHEBI:37575"/>
        <dbReference type="ChEBI" id="CHEBI:58937"/>
        <dbReference type="ChEBI" id="CHEBI:456216"/>
        <dbReference type="EC" id="2.7.4.16"/>
    </reaction>
</comment>
<keyword evidence="2" id="KW-0547">Nucleotide-binding</keyword>
<feature type="binding site" evidence="2">
    <location>
        <position position="54"/>
    </location>
    <ligand>
        <name>substrate</name>
    </ligand>
</feature>
<feature type="binding site" evidence="2">
    <location>
        <position position="75"/>
    </location>
    <ligand>
        <name>Mg(2+)</name>
        <dbReference type="ChEBI" id="CHEBI:18420"/>
        <label>2</label>
    </ligand>
</feature>
<reference evidence="5 6" key="1">
    <citation type="submission" date="2020-08" db="EMBL/GenBank/DDBJ databases">
        <title>Genomic Encyclopedia of Type Strains, Phase IV (KMG-IV): sequencing the most valuable type-strain genomes for metagenomic binning, comparative biology and taxonomic classification.</title>
        <authorList>
            <person name="Goeker M."/>
        </authorList>
    </citation>
    <scope>NUCLEOTIDE SEQUENCE [LARGE SCALE GENOMIC DNA]</scope>
    <source>
        <strain evidence="5 6">DSM 11590</strain>
    </source>
</reference>
<feature type="binding site" evidence="2">
    <location>
        <position position="266"/>
    </location>
    <ligand>
        <name>substrate</name>
    </ligand>
</feature>
<keyword evidence="2" id="KW-0460">Magnesium</keyword>
<dbReference type="Gene3D" id="3.30.1330.10">
    <property type="entry name" value="PurM-like, N-terminal domain"/>
    <property type="match status" value="1"/>
</dbReference>
<evidence type="ECO:0000313" key="5">
    <source>
        <dbReference type="EMBL" id="MBB6210064.1"/>
    </source>
</evidence>
<comment type="similarity">
    <text evidence="2">Belongs to the thiamine-monophosphate kinase family.</text>
</comment>
<dbReference type="Proteomes" id="UP000544872">
    <property type="component" value="Unassembled WGS sequence"/>
</dbReference>
<evidence type="ECO:0000259" key="4">
    <source>
        <dbReference type="Pfam" id="PF02769"/>
    </source>
</evidence>
<comment type="caution">
    <text evidence="2">Lacks conserved residue(s) required for the propagation of feature annotation.</text>
</comment>
<feature type="binding site" evidence="2">
    <location>
        <position position="45"/>
    </location>
    <ligand>
        <name>Mg(2+)</name>
        <dbReference type="ChEBI" id="CHEBI:18420"/>
        <label>4</label>
    </ligand>
</feature>
<dbReference type="GO" id="GO:0009030">
    <property type="term" value="F:thiamine-phosphate kinase activity"/>
    <property type="evidence" value="ECO:0007669"/>
    <property type="project" value="UniProtKB-UniRule"/>
</dbReference>
<dbReference type="RefSeq" id="WP_184262861.1">
    <property type="nucleotide sequence ID" value="NZ_JACIIX010000004.1"/>
</dbReference>
<feature type="binding site" evidence="2">
    <location>
        <position position="149"/>
    </location>
    <ligand>
        <name>ATP</name>
        <dbReference type="ChEBI" id="CHEBI:30616"/>
    </ligand>
</feature>
<dbReference type="GO" id="GO:0009229">
    <property type="term" value="P:thiamine diphosphate biosynthetic process"/>
    <property type="evidence" value="ECO:0007669"/>
    <property type="project" value="UniProtKB-UniRule"/>
</dbReference>
<feature type="binding site" evidence="2">
    <location>
        <position position="30"/>
    </location>
    <ligand>
        <name>Mg(2+)</name>
        <dbReference type="ChEBI" id="CHEBI:18420"/>
        <label>3</label>
    </ligand>
</feature>
<feature type="binding site" evidence="2">
    <location>
        <position position="322"/>
    </location>
    <ligand>
        <name>substrate</name>
    </ligand>
</feature>
<comment type="miscellaneous">
    <text evidence="2">Reaction mechanism of ThiL seems to utilize a direct, inline transfer of the gamma-phosphate of ATP to TMP rather than a phosphorylated enzyme intermediate.</text>
</comment>